<dbReference type="InterPro" id="IPR051266">
    <property type="entry name" value="CLCR"/>
</dbReference>
<dbReference type="Proteomes" id="UP000241074">
    <property type="component" value="Chromosome"/>
</dbReference>
<dbReference type="SUPFAM" id="SSF53300">
    <property type="entry name" value="vWA-like"/>
    <property type="match status" value="1"/>
</dbReference>
<keyword evidence="4" id="KW-1185">Reference proteome</keyword>
<evidence type="ECO:0000259" key="2">
    <source>
        <dbReference type="PROSITE" id="PS50234"/>
    </source>
</evidence>
<gene>
    <name evidence="3" type="ORF">C7S18_00830</name>
</gene>
<name>A0A2P1PLW3_9GAMM</name>
<evidence type="ECO:0000313" key="4">
    <source>
        <dbReference type="Proteomes" id="UP000241074"/>
    </source>
</evidence>
<dbReference type="EMBL" id="CP027860">
    <property type="protein sequence ID" value="AVP95831.1"/>
    <property type="molecule type" value="Genomic_DNA"/>
</dbReference>
<dbReference type="OrthoDB" id="9783818at2"/>
<reference evidence="3 4" key="2">
    <citation type="submission" date="2018-03" db="EMBL/GenBank/DDBJ databases">
        <authorList>
            <person name="Keele B.F."/>
        </authorList>
    </citation>
    <scope>NUCLEOTIDE SEQUENCE [LARGE SCALE GENOMIC DNA]</scope>
    <source>
        <strain evidence="3 4">D13</strain>
    </source>
</reference>
<reference evidence="3 4" key="1">
    <citation type="submission" date="2018-03" db="EMBL/GenBank/DDBJ databases">
        <title>Ahniella affigens gen. nov., sp. nov., a gammaproteobacterium isolated from sandy soil near a stream.</title>
        <authorList>
            <person name="Ko Y."/>
            <person name="Kim J.-H."/>
        </authorList>
    </citation>
    <scope>NUCLEOTIDE SEQUENCE [LARGE SCALE GENOMIC DNA]</scope>
    <source>
        <strain evidence="3 4">D13</strain>
    </source>
</reference>
<dbReference type="AlphaFoldDB" id="A0A2P1PLW3"/>
<dbReference type="Pfam" id="PF13519">
    <property type="entry name" value="VWA_2"/>
    <property type="match status" value="1"/>
</dbReference>
<dbReference type="SMART" id="SM00327">
    <property type="entry name" value="VWA"/>
    <property type="match status" value="1"/>
</dbReference>
<dbReference type="PANTHER" id="PTHR10579:SF43">
    <property type="entry name" value="ZINC FINGER (C3HC4-TYPE RING FINGER) FAMILY PROTEIN"/>
    <property type="match status" value="1"/>
</dbReference>
<feature type="chain" id="PRO_5015196432" description="VWFA domain-containing protein" evidence="1">
    <location>
        <begin position="21"/>
        <end position="486"/>
    </location>
</feature>
<dbReference type="InterPro" id="IPR002035">
    <property type="entry name" value="VWF_A"/>
</dbReference>
<dbReference type="PANTHER" id="PTHR10579">
    <property type="entry name" value="CALCIUM-ACTIVATED CHLORIDE CHANNEL REGULATOR"/>
    <property type="match status" value="1"/>
</dbReference>
<dbReference type="Gene3D" id="3.40.50.410">
    <property type="entry name" value="von Willebrand factor, type A domain"/>
    <property type="match status" value="1"/>
</dbReference>
<evidence type="ECO:0000313" key="3">
    <source>
        <dbReference type="EMBL" id="AVP95831.1"/>
    </source>
</evidence>
<sequence>MLMRTLSALFLAGMAMPVCSEDRLLVLDASGSMWGQINGQAKIELARTAVANMVQSFPKSDQLGLIAYGHRRKGDCADIETLIPVGPVDATHFLGVVNGLNPRGMTPIAESLKQAALVLRANEQKATVILVSDGEETCTADPCAVARQLEQSGVDFTAHIIGFDVPNPEHQAQLRCMAEATGGRYLNARDAGELSRSLATLSQNTAPPPPANATIAGATTAVAASDYVLRFDGPGTTEDWVGFAPAGADPLAYVAESGSWQRVSSKTGDARLRAPSVPGRYVIRYVSPERQKAVLAEQLVTITEATSVVRGPSDAMASDTITVTAEGPFADDHWIGFAKKGSAASAYVGSSWVRPDASGKTTARIVAPDEPGDYELRYVLKEGEEVIGRQDIRVTPARGRFLSAPSSAQAGSVIRIAFEGPRNPSGGSFIAIVPPGAGADAYLAYCYLPETGDCGFQLPDATGPHELIYVVAGDRVLTRAAIELSR</sequence>
<organism evidence="3 4">
    <name type="scientific">Ahniella affigens</name>
    <dbReference type="NCBI Taxonomy" id="2021234"/>
    <lineage>
        <taxon>Bacteria</taxon>
        <taxon>Pseudomonadati</taxon>
        <taxon>Pseudomonadota</taxon>
        <taxon>Gammaproteobacteria</taxon>
        <taxon>Lysobacterales</taxon>
        <taxon>Rhodanobacteraceae</taxon>
        <taxon>Ahniella</taxon>
    </lineage>
</organism>
<dbReference type="InterPro" id="IPR036465">
    <property type="entry name" value="vWFA_dom_sf"/>
</dbReference>
<proteinExistence type="predicted"/>
<dbReference type="PROSITE" id="PS50234">
    <property type="entry name" value="VWFA"/>
    <property type="match status" value="1"/>
</dbReference>
<evidence type="ECO:0000256" key="1">
    <source>
        <dbReference type="SAM" id="SignalP"/>
    </source>
</evidence>
<dbReference type="KEGG" id="xba:C7S18_00830"/>
<feature type="signal peptide" evidence="1">
    <location>
        <begin position="1"/>
        <end position="20"/>
    </location>
</feature>
<accession>A0A2P1PLW3</accession>
<protein>
    <recommendedName>
        <fullName evidence="2">VWFA domain-containing protein</fullName>
    </recommendedName>
</protein>
<feature type="domain" description="VWFA" evidence="2">
    <location>
        <begin position="22"/>
        <end position="201"/>
    </location>
</feature>
<keyword evidence="1" id="KW-0732">Signal</keyword>